<protein>
    <submittedName>
        <fullName evidence="2">Uncharacterized protein</fullName>
    </submittedName>
</protein>
<feature type="chain" id="PRO_5046234398" evidence="1">
    <location>
        <begin position="25"/>
        <end position="121"/>
    </location>
</feature>
<keyword evidence="3" id="KW-1185">Reference proteome</keyword>
<name>A0ABT8VGT0_9BACL</name>
<dbReference type="EMBL" id="JAUMKJ010000037">
    <property type="protein sequence ID" value="MDO3680189.1"/>
    <property type="molecule type" value="Genomic_DNA"/>
</dbReference>
<comment type="caution">
    <text evidence="2">The sequence shown here is derived from an EMBL/GenBank/DDBJ whole genome shotgun (WGS) entry which is preliminary data.</text>
</comment>
<organism evidence="2 3">
    <name type="scientific">Paenibacillus ehimensis</name>
    <dbReference type="NCBI Taxonomy" id="79264"/>
    <lineage>
        <taxon>Bacteria</taxon>
        <taxon>Bacillati</taxon>
        <taxon>Bacillota</taxon>
        <taxon>Bacilli</taxon>
        <taxon>Bacillales</taxon>
        <taxon>Paenibacillaceae</taxon>
        <taxon>Paenibacillus</taxon>
    </lineage>
</organism>
<dbReference type="Proteomes" id="UP001168883">
    <property type="component" value="Unassembled WGS sequence"/>
</dbReference>
<gene>
    <name evidence="2" type="ORF">Q3C12_24560</name>
</gene>
<sequence>MKKLIGASLIAALSLTMLAGGASAAPNTNAVPANTKVQDVTTPSSEVKEPVYVTVPVGWYGPLTEPKFTLTFHRASDDQHVVDVDTFGYLTALKPGKAVYYSEESLLGKTVIQYYYITVTE</sequence>
<reference evidence="2" key="1">
    <citation type="submission" date="2023-07" db="EMBL/GenBank/DDBJ databases">
        <authorList>
            <person name="Aktuganov G."/>
            <person name="Boyko T."/>
            <person name="Delegan Y."/>
            <person name="Galimzianova N."/>
            <person name="Gilvanova E."/>
            <person name="Korobov V."/>
            <person name="Kuzmina L."/>
            <person name="Melentiev A."/>
            <person name="Milman P."/>
            <person name="Ryabova A."/>
            <person name="Stupak E."/>
            <person name="Yasakov T."/>
            <person name="Zharikova N."/>
            <person name="Zhurenko E."/>
        </authorList>
    </citation>
    <scope>NUCLEOTIDE SEQUENCE</scope>
    <source>
        <strain evidence="2">IB-739</strain>
    </source>
</reference>
<accession>A0ABT8VGT0</accession>
<evidence type="ECO:0000256" key="1">
    <source>
        <dbReference type="SAM" id="SignalP"/>
    </source>
</evidence>
<feature type="signal peptide" evidence="1">
    <location>
        <begin position="1"/>
        <end position="24"/>
    </location>
</feature>
<evidence type="ECO:0000313" key="3">
    <source>
        <dbReference type="Proteomes" id="UP001168883"/>
    </source>
</evidence>
<keyword evidence="1" id="KW-0732">Signal</keyword>
<dbReference type="RefSeq" id="WP_302880467.1">
    <property type="nucleotide sequence ID" value="NZ_JAUMKJ010000037.1"/>
</dbReference>
<proteinExistence type="predicted"/>
<evidence type="ECO:0000313" key="2">
    <source>
        <dbReference type="EMBL" id="MDO3680189.1"/>
    </source>
</evidence>